<protein>
    <recommendedName>
        <fullName evidence="4">Catalase immune-responsive domain-containing protein</fullName>
    </recommendedName>
</protein>
<comment type="caution">
    <text evidence="2">The sequence shown here is derived from an EMBL/GenBank/DDBJ whole genome shotgun (WGS) entry which is preliminary data.</text>
</comment>
<evidence type="ECO:0000313" key="2">
    <source>
        <dbReference type="EMBL" id="MET4759604.1"/>
    </source>
</evidence>
<sequence>MIPTPPTPAPWGIHPDEDTNSSAELKVAPVAGESVPGNYYDPAIGRVHNNPYYSHTDGRADANSQLIRMAPELLDALKQVLFGRIEPKAIRQLIAQAYGQESFQTWMTLPGPELETVWQNLQEAERATQSGD</sequence>
<gene>
    <name evidence="2" type="ORF">V5J35_004923</name>
</gene>
<keyword evidence="3" id="KW-1185">Reference proteome</keyword>
<dbReference type="EMBL" id="JBEWTB010000003">
    <property type="protein sequence ID" value="MET4759604.1"/>
    <property type="molecule type" value="Genomic_DNA"/>
</dbReference>
<reference evidence="2 3" key="1">
    <citation type="submission" date="2024-06" db="EMBL/GenBank/DDBJ databases">
        <title>Genomic Encyclopedia of Type Strains, Phase V (KMG-V): Genome sequencing to study the core and pangenomes of soil and plant-associated prokaryotes.</title>
        <authorList>
            <person name="Whitman W."/>
        </authorList>
    </citation>
    <scope>NUCLEOTIDE SEQUENCE [LARGE SCALE GENOMIC DNA]</scope>
    <source>
        <strain evidence="2 3">NE40</strain>
    </source>
</reference>
<evidence type="ECO:0000256" key="1">
    <source>
        <dbReference type="SAM" id="MobiDB-lite"/>
    </source>
</evidence>
<organism evidence="2 3">
    <name type="scientific">Endozoicomonas lisbonensis</name>
    <dbReference type="NCBI Taxonomy" id="3120522"/>
    <lineage>
        <taxon>Bacteria</taxon>
        <taxon>Pseudomonadati</taxon>
        <taxon>Pseudomonadota</taxon>
        <taxon>Gammaproteobacteria</taxon>
        <taxon>Oceanospirillales</taxon>
        <taxon>Endozoicomonadaceae</taxon>
        <taxon>Endozoicomonas</taxon>
    </lineage>
</organism>
<proteinExistence type="predicted"/>
<feature type="region of interest" description="Disordered" evidence="1">
    <location>
        <begin position="1"/>
        <end position="20"/>
    </location>
</feature>
<name>A0ABV2SQI1_9GAMM</name>
<accession>A0ABV2SQI1</accession>
<evidence type="ECO:0008006" key="4">
    <source>
        <dbReference type="Google" id="ProtNLM"/>
    </source>
</evidence>
<dbReference type="RefSeq" id="WP_354011422.1">
    <property type="nucleotide sequence ID" value="NZ_JBEWTA010000002.1"/>
</dbReference>
<evidence type="ECO:0000313" key="3">
    <source>
        <dbReference type="Proteomes" id="UP001549366"/>
    </source>
</evidence>
<dbReference type="Proteomes" id="UP001549366">
    <property type="component" value="Unassembled WGS sequence"/>
</dbReference>